<dbReference type="PANTHER" id="PTHR20961">
    <property type="entry name" value="GLYCOSYLTRANSFERASE"/>
    <property type="match status" value="1"/>
</dbReference>
<dbReference type="GO" id="GO:0035269">
    <property type="term" value="P:protein O-linked glycosylation via mannose"/>
    <property type="evidence" value="ECO:0000318"/>
    <property type="project" value="GO_Central"/>
</dbReference>
<reference evidence="9 11" key="2">
    <citation type="journal article" date="2013" name="Nature">
        <title>Insights into bilaterian evolution from three spiralian genomes.</title>
        <authorList>
            <person name="Simakov O."/>
            <person name="Marletaz F."/>
            <person name="Cho S.J."/>
            <person name="Edsinger-Gonzales E."/>
            <person name="Havlak P."/>
            <person name="Hellsten U."/>
            <person name="Kuo D.H."/>
            <person name="Larsson T."/>
            <person name="Lv J."/>
            <person name="Arendt D."/>
            <person name="Savage R."/>
            <person name="Osoegawa K."/>
            <person name="de Jong P."/>
            <person name="Grimwood J."/>
            <person name="Chapman J.A."/>
            <person name="Shapiro H."/>
            <person name="Aerts A."/>
            <person name="Otillar R.P."/>
            <person name="Terry A.Y."/>
            <person name="Boore J.L."/>
            <person name="Grigoriev I.V."/>
            <person name="Lindberg D.R."/>
            <person name="Seaver E.C."/>
            <person name="Weisblat D.A."/>
            <person name="Putnam N.H."/>
            <person name="Rokhsar D.S."/>
        </authorList>
    </citation>
    <scope>NUCLEOTIDE SEQUENCE</scope>
</reference>
<dbReference type="EnsemblMetazoa" id="HelroT173602">
    <property type="protein sequence ID" value="HelroP173602"/>
    <property type="gene ID" value="HelroG173602"/>
</dbReference>
<dbReference type="Pfam" id="PF04577">
    <property type="entry name" value="Glyco_transf_61"/>
    <property type="match status" value="1"/>
</dbReference>
<evidence type="ECO:0000256" key="7">
    <source>
        <dbReference type="ARBA" id="ARBA00023180"/>
    </source>
</evidence>
<keyword evidence="3" id="KW-0808">Transferase</keyword>
<keyword evidence="7" id="KW-0325">Glycoprotein</keyword>
<keyword evidence="6" id="KW-0472">Membrane</keyword>
<reference evidence="11" key="1">
    <citation type="submission" date="2012-12" db="EMBL/GenBank/DDBJ databases">
        <authorList>
            <person name="Hellsten U."/>
            <person name="Grimwood J."/>
            <person name="Chapman J.A."/>
            <person name="Shapiro H."/>
            <person name="Aerts A."/>
            <person name="Otillar R.P."/>
            <person name="Terry A.Y."/>
            <person name="Boore J.L."/>
            <person name="Simakov O."/>
            <person name="Marletaz F."/>
            <person name="Cho S.-J."/>
            <person name="Edsinger-Gonzales E."/>
            <person name="Havlak P."/>
            <person name="Kuo D.-H."/>
            <person name="Larsson T."/>
            <person name="Lv J."/>
            <person name="Arendt D."/>
            <person name="Savage R."/>
            <person name="Osoegawa K."/>
            <person name="de Jong P."/>
            <person name="Lindberg D.R."/>
            <person name="Seaver E.C."/>
            <person name="Weisblat D.A."/>
            <person name="Putnam N.H."/>
            <person name="Grigoriev I.V."/>
            <person name="Rokhsar D.S."/>
        </authorList>
    </citation>
    <scope>NUCLEOTIDE SEQUENCE</scope>
</reference>
<dbReference type="GeneID" id="20204607"/>
<dbReference type="GO" id="GO:0097363">
    <property type="term" value="F:protein O-acetylglucosaminyltransferase activity"/>
    <property type="evidence" value="ECO:0000318"/>
    <property type="project" value="GO_Central"/>
</dbReference>
<organism evidence="10 11">
    <name type="scientific">Helobdella robusta</name>
    <name type="common">Californian leech</name>
    <dbReference type="NCBI Taxonomy" id="6412"/>
    <lineage>
        <taxon>Eukaryota</taxon>
        <taxon>Metazoa</taxon>
        <taxon>Spiralia</taxon>
        <taxon>Lophotrochozoa</taxon>
        <taxon>Annelida</taxon>
        <taxon>Clitellata</taxon>
        <taxon>Hirudinea</taxon>
        <taxon>Rhynchobdellida</taxon>
        <taxon>Glossiphoniidae</taxon>
        <taxon>Helobdella</taxon>
    </lineage>
</organism>
<dbReference type="GO" id="GO:0016020">
    <property type="term" value="C:membrane"/>
    <property type="evidence" value="ECO:0007669"/>
    <property type="project" value="UniProtKB-SubCell"/>
</dbReference>
<name>T1F708_HELRO</name>
<dbReference type="PANTHER" id="PTHR20961:SF38">
    <property type="entry name" value="PROTEIN O-LINKED-MANNOSE BETA-1,4-N-ACETYLGLUCOSAMINYLTRANSFERASE 2"/>
    <property type="match status" value="1"/>
</dbReference>
<evidence type="ECO:0000313" key="10">
    <source>
        <dbReference type="EnsemblMetazoa" id="HelroP173602"/>
    </source>
</evidence>
<proteinExistence type="predicted"/>
<evidence type="ECO:0000256" key="3">
    <source>
        <dbReference type="ARBA" id="ARBA00022679"/>
    </source>
</evidence>
<accession>T1F708</accession>
<dbReference type="EMBL" id="KB096633">
    <property type="protein sequence ID" value="ESO03316.1"/>
    <property type="molecule type" value="Genomic_DNA"/>
</dbReference>
<evidence type="ECO:0000313" key="9">
    <source>
        <dbReference type="EMBL" id="ESO03316.1"/>
    </source>
</evidence>
<dbReference type="RefSeq" id="XP_009018464.1">
    <property type="nucleotide sequence ID" value="XM_009020216.1"/>
</dbReference>
<dbReference type="OrthoDB" id="2102136at2759"/>
<keyword evidence="11" id="KW-1185">Reference proteome</keyword>
<evidence type="ECO:0000256" key="6">
    <source>
        <dbReference type="ARBA" id="ARBA00023136"/>
    </source>
</evidence>
<dbReference type="OMA" id="QRTSHIL"/>
<evidence type="ECO:0000256" key="2">
    <source>
        <dbReference type="ARBA" id="ARBA00022676"/>
    </source>
</evidence>
<keyword evidence="5" id="KW-1133">Transmembrane helix</keyword>
<reference evidence="10" key="3">
    <citation type="submission" date="2015-06" db="UniProtKB">
        <authorList>
            <consortium name="EnsemblMetazoa"/>
        </authorList>
    </citation>
    <scope>IDENTIFICATION</scope>
</reference>
<dbReference type="KEGG" id="hro:HELRODRAFT_173602"/>
<evidence type="ECO:0000256" key="1">
    <source>
        <dbReference type="ARBA" id="ARBA00004167"/>
    </source>
</evidence>
<evidence type="ECO:0000256" key="5">
    <source>
        <dbReference type="ARBA" id="ARBA00022989"/>
    </source>
</evidence>
<evidence type="ECO:0000256" key="4">
    <source>
        <dbReference type="ARBA" id="ARBA00022692"/>
    </source>
</evidence>
<dbReference type="CTD" id="20204607"/>
<dbReference type="AlphaFoldDB" id="T1F708"/>
<dbReference type="eggNOG" id="ENOG502S8GN">
    <property type="taxonomic scope" value="Eukaryota"/>
</dbReference>
<dbReference type="HOGENOM" id="CLU_032589_1_0_1"/>
<dbReference type="STRING" id="6412.T1F708"/>
<dbReference type="GO" id="GO:0005783">
    <property type="term" value="C:endoplasmic reticulum"/>
    <property type="evidence" value="ECO:0000318"/>
    <property type="project" value="GO_Central"/>
</dbReference>
<feature type="domain" description="Glycosyltransferase 61 catalytic" evidence="8">
    <location>
        <begin position="228"/>
        <end position="405"/>
    </location>
</feature>
<keyword evidence="4" id="KW-0812">Transmembrane</keyword>
<evidence type="ECO:0000313" key="11">
    <source>
        <dbReference type="Proteomes" id="UP000015101"/>
    </source>
</evidence>
<protein>
    <recommendedName>
        <fullName evidence="8">Glycosyltransferase 61 catalytic domain-containing protein</fullName>
    </recommendedName>
</protein>
<dbReference type="InterPro" id="IPR007657">
    <property type="entry name" value="Glycosyltransferase_61"/>
</dbReference>
<keyword evidence="2" id="KW-0328">Glycosyltransferase</keyword>
<sequence length="469" mass="54619">MNYTELNSTIWNETIKNLFEGDESFYDKLNNFSCVYNLPFYVINSKKFGRKLNRTSNEILISEKIYKKTCLEITSRTSPHCPNRFLLLNKYYRLTSTEEFCNWVFSGSINYDYSYYYNFTCNTDEKKASQPTSIQVKFYPQLYSMNRSIKMIPSSLNYIYQIPDVLYPMQIYTNAIINNVNQVFCKNLYVRPNDCYQGGIHRPSYSELLKLPQYDEVYLISQYWGEGFFHSMIEDIPRLSLFVTFLKKNPQIKILSMDSNRRFVKILNILGLNESRLVFGKIRTNIAYVPRSTPCGSANIIELQYLHRQFRNYILKKLVKSTYQPRDKLILIKRTGKRHFLHHEKISSYLNMTAQEYGFTYHVYTDNPLPSLNETMLIFGSASIIVAPHGAGLSNILFSQPGILIIEGLCYLPNINLCYQRTSHILGMQWHGLPSKGCGGHLDTNASLIDATLRKYLNVIPLNEVIVNK</sequence>
<dbReference type="InParanoid" id="T1F708"/>
<dbReference type="InterPro" id="IPR049625">
    <property type="entry name" value="Glyco_transf_61_cat"/>
</dbReference>
<dbReference type="Proteomes" id="UP000015101">
    <property type="component" value="Unassembled WGS sequence"/>
</dbReference>
<gene>
    <name evidence="10" type="primary">20204607</name>
    <name evidence="9" type="ORF">HELRODRAFT_173602</name>
</gene>
<dbReference type="EMBL" id="AMQM01004608">
    <property type="status" value="NOT_ANNOTATED_CDS"/>
    <property type="molecule type" value="Genomic_DNA"/>
</dbReference>
<comment type="subcellular location">
    <subcellularLocation>
        <location evidence="1">Membrane</location>
        <topology evidence="1">Single-pass membrane protein</topology>
    </subcellularLocation>
</comment>
<evidence type="ECO:0000259" key="8">
    <source>
        <dbReference type="Pfam" id="PF04577"/>
    </source>
</evidence>